<keyword evidence="2" id="KW-1185">Reference proteome</keyword>
<evidence type="ECO:0000313" key="1">
    <source>
        <dbReference type="EMBL" id="KAG6970215.1"/>
    </source>
</evidence>
<gene>
    <name evidence="1" type="ORF">JG688_00004959</name>
</gene>
<comment type="caution">
    <text evidence="1">The sequence shown here is derived from an EMBL/GenBank/DDBJ whole genome shotgun (WGS) entry which is preliminary data.</text>
</comment>
<accession>A0A8J5M6W9</accession>
<dbReference type="AlphaFoldDB" id="A0A8J5M6W9"/>
<proteinExistence type="predicted"/>
<organism evidence="1 2">
    <name type="scientific">Phytophthora aleatoria</name>
    <dbReference type="NCBI Taxonomy" id="2496075"/>
    <lineage>
        <taxon>Eukaryota</taxon>
        <taxon>Sar</taxon>
        <taxon>Stramenopiles</taxon>
        <taxon>Oomycota</taxon>
        <taxon>Peronosporomycetes</taxon>
        <taxon>Peronosporales</taxon>
        <taxon>Peronosporaceae</taxon>
        <taxon>Phytophthora</taxon>
    </lineage>
</organism>
<dbReference type="Proteomes" id="UP000709295">
    <property type="component" value="Unassembled WGS sequence"/>
</dbReference>
<evidence type="ECO:0000313" key="2">
    <source>
        <dbReference type="Proteomes" id="UP000709295"/>
    </source>
</evidence>
<dbReference type="EMBL" id="JAENGY010000188">
    <property type="protein sequence ID" value="KAG6970215.1"/>
    <property type="molecule type" value="Genomic_DNA"/>
</dbReference>
<protein>
    <submittedName>
        <fullName evidence="1">Uncharacterized protein</fullName>
    </submittedName>
</protein>
<reference evidence="1" key="1">
    <citation type="submission" date="2021-01" db="EMBL/GenBank/DDBJ databases">
        <title>Phytophthora aleatoria, a newly-described species from Pinus radiata is distinct from Phytophthora cactorum isolates based on comparative genomics.</title>
        <authorList>
            <person name="Mcdougal R."/>
            <person name="Panda P."/>
            <person name="Williams N."/>
            <person name="Studholme D.J."/>
        </authorList>
    </citation>
    <scope>NUCLEOTIDE SEQUENCE</scope>
    <source>
        <strain evidence="1">NZFS 4037</strain>
    </source>
</reference>
<name>A0A8J5M6W9_9STRA</name>
<sequence length="72" mass="7725">MTPHEEPIPDKTTVLQESALNTQSEDVEMVRAERMASVGINASLSGADLRVSVEMAKASSRTVPAPVKGVRF</sequence>